<evidence type="ECO:0000313" key="2">
    <source>
        <dbReference type="EMBL" id="KAH6828096.1"/>
    </source>
</evidence>
<name>A0AAD4J774_PERFH</name>
<gene>
    <name evidence="2" type="ORF">C2S53_014453</name>
</gene>
<keyword evidence="1" id="KW-0175">Coiled coil</keyword>
<accession>A0AAD4J774</accession>
<reference evidence="2 3" key="1">
    <citation type="journal article" date="2021" name="Nat. Commun.">
        <title>Incipient diploidization of the medicinal plant Perilla within 10,000 years.</title>
        <authorList>
            <person name="Zhang Y."/>
            <person name="Shen Q."/>
            <person name="Leng L."/>
            <person name="Zhang D."/>
            <person name="Chen S."/>
            <person name="Shi Y."/>
            <person name="Ning Z."/>
            <person name="Chen S."/>
        </authorList>
    </citation>
    <scope>NUCLEOTIDE SEQUENCE [LARGE SCALE GENOMIC DNA]</scope>
    <source>
        <strain evidence="3">cv. PC099</strain>
    </source>
</reference>
<dbReference type="AlphaFoldDB" id="A0AAD4J774"/>
<protein>
    <submittedName>
        <fullName evidence="2">Uncharacterized protein</fullName>
    </submittedName>
</protein>
<dbReference type="EMBL" id="SDAM02000131">
    <property type="protein sequence ID" value="KAH6828096.1"/>
    <property type="molecule type" value="Genomic_DNA"/>
</dbReference>
<sequence>MHRFIGSSENDIESMEARVRGLEEALDDISLNMCATSKSSSSACCSLPKLLWRNTSHDHELDVASSGDRRRGLVLNPLELQISPNGVV</sequence>
<evidence type="ECO:0000313" key="3">
    <source>
        <dbReference type="Proteomes" id="UP001190926"/>
    </source>
</evidence>
<feature type="coiled-coil region" evidence="1">
    <location>
        <begin position="5"/>
        <end position="32"/>
    </location>
</feature>
<evidence type="ECO:0000256" key="1">
    <source>
        <dbReference type="SAM" id="Coils"/>
    </source>
</evidence>
<organism evidence="2 3">
    <name type="scientific">Perilla frutescens var. hirtella</name>
    <name type="common">Perilla citriodora</name>
    <name type="synonym">Perilla setoyensis</name>
    <dbReference type="NCBI Taxonomy" id="608512"/>
    <lineage>
        <taxon>Eukaryota</taxon>
        <taxon>Viridiplantae</taxon>
        <taxon>Streptophyta</taxon>
        <taxon>Embryophyta</taxon>
        <taxon>Tracheophyta</taxon>
        <taxon>Spermatophyta</taxon>
        <taxon>Magnoliopsida</taxon>
        <taxon>eudicotyledons</taxon>
        <taxon>Gunneridae</taxon>
        <taxon>Pentapetalae</taxon>
        <taxon>asterids</taxon>
        <taxon>lamiids</taxon>
        <taxon>Lamiales</taxon>
        <taxon>Lamiaceae</taxon>
        <taxon>Nepetoideae</taxon>
        <taxon>Elsholtzieae</taxon>
        <taxon>Perilla</taxon>
    </lineage>
</organism>
<proteinExistence type="predicted"/>
<keyword evidence="3" id="KW-1185">Reference proteome</keyword>
<comment type="caution">
    <text evidence="2">The sequence shown here is derived from an EMBL/GenBank/DDBJ whole genome shotgun (WGS) entry which is preliminary data.</text>
</comment>
<dbReference type="Proteomes" id="UP001190926">
    <property type="component" value="Unassembled WGS sequence"/>
</dbReference>